<name>K0KF51_WICCF</name>
<dbReference type="HOGENOM" id="CLU_521953_0_0_1"/>
<gene>
    <name evidence="1" type="ORF">BN7_3309</name>
</gene>
<evidence type="ECO:0000313" key="1">
    <source>
        <dbReference type="EMBL" id="CCH43755.1"/>
    </source>
</evidence>
<protein>
    <submittedName>
        <fullName evidence="1">Uncharacterized protein</fullName>
    </submittedName>
</protein>
<keyword evidence="2" id="KW-1185">Reference proteome</keyword>
<dbReference type="InParanoid" id="K0KF51"/>
<dbReference type="EMBL" id="CAIF01000088">
    <property type="protein sequence ID" value="CCH43755.1"/>
    <property type="molecule type" value="Genomic_DNA"/>
</dbReference>
<reference evidence="1 2" key="1">
    <citation type="journal article" date="2012" name="Eukaryot. Cell">
        <title>Draft genome sequence of Wickerhamomyces ciferrii NRRL Y-1031 F-60-10.</title>
        <authorList>
            <person name="Schneider J."/>
            <person name="Andrea H."/>
            <person name="Blom J."/>
            <person name="Jaenicke S."/>
            <person name="Ruckert C."/>
            <person name="Schorsch C."/>
            <person name="Szczepanowski R."/>
            <person name="Farwick M."/>
            <person name="Goesmann A."/>
            <person name="Puhler A."/>
            <person name="Schaffer S."/>
            <person name="Tauch A."/>
            <person name="Kohler T."/>
            <person name="Brinkrolf K."/>
        </authorList>
    </citation>
    <scope>NUCLEOTIDE SEQUENCE [LARGE SCALE GENOMIC DNA]</scope>
    <source>
        <strain evidence="2">ATCC 14091 / BCRC 22168 / CBS 111 / JCM 3599 / NBRC 0793 / NRRL Y-1031 F-60-10</strain>
    </source>
</reference>
<dbReference type="AlphaFoldDB" id="K0KF51"/>
<sequence length="522" mass="60979">MVSHNSNNHDTLDGYSDLNNDSNEIPVNNTLATIHLIRTIIQLSTKKIKTECKNIVKRLSYKYKIDISKIHNTFFNGRSYINELRNEIFNTLTQVNITQDLTTFKPNYKKIIIPAQQLITSLIFNPAPSEHSESLEKWLIIINDLDTLELGHIITCTSDYKLKTTTELPIDTVIPEKIVINLIAKFVCEIDQYLRFLFYDEFNWKVFRPRHVETFELNVLTPYMDNLHDLFLAIQSIAITKDDKLVNLELMKILQVVENEKSNEEDRAKFELKDDNQKMAFLQQKLAYKFEHLRMDTTSEDEIANSYFNLINYSFVEEALSITVLDDKSRIKVNELLHLSLTPLPSNPKKGNIRFDMGNFGELFYKLELPKGSGEIVENEAYRNKLQHRKQFAEQLKSQFSPSSSSTSRYYDTYKSKPDTVELSPEHIYQNYLNGLQLGFNSSYCSFCELIHLPNQHFYDTTFGRKVERINSKYYNHGIALSSIYSHPTSKWSQLVSKYGQKRNFKVTVPLFEESRQFFTKT</sequence>
<accession>K0KF51</accession>
<dbReference type="Proteomes" id="UP000009328">
    <property type="component" value="Unassembled WGS sequence"/>
</dbReference>
<evidence type="ECO:0000313" key="2">
    <source>
        <dbReference type="Proteomes" id="UP000009328"/>
    </source>
</evidence>
<organism evidence="1 2">
    <name type="scientific">Wickerhamomyces ciferrii (strain ATCC 14091 / BCRC 22168 / CBS 111 / JCM 3599 / NBRC 0793 / NRRL Y-1031 F-60-10)</name>
    <name type="common">Yeast</name>
    <name type="synonym">Pichia ciferrii</name>
    <dbReference type="NCBI Taxonomy" id="1206466"/>
    <lineage>
        <taxon>Eukaryota</taxon>
        <taxon>Fungi</taxon>
        <taxon>Dikarya</taxon>
        <taxon>Ascomycota</taxon>
        <taxon>Saccharomycotina</taxon>
        <taxon>Saccharomycetes</taxon>
        <taxon>Phaffomycetales</taxon>
        <taxon>Wickerhamomycetaceae</taxon>
        <taxon>Wickerhamomyces</taxon>
    </lineage>
</organism>
<proteinExistence type="predicted"/>
<comment type="caution">
    <text evidence="1">The sequence shown here is derived from an EMBL/GenBank/DDBJ whole genome shotgun (WGS) entry which is preliminary data.</text>
</comment>